<keyword evidence="3" id="KW-1185">Reference proteome</keyword>
<name>A0A9J5ZD43_SOLCO</name>
<organism evidence="2 3">
    <name type="scientific">Solanum commersonii</name>
    <name type="common">Commerson's wild potato</name>
    <name type="synonym">Commerson's nightshade</name>
    <dbReference type="NCBI Taxonomy" id="4109"/>
    <lineage>
        <taxon>Eukaryota</taxon>
        <taxon>Viridiplantae</taxon>
        <taxon>Streptophyta</taxon>
        <taxon>Embryophyta</taxon>
        <taxon>Tracheophyta</taxon>
        <taxon>Spermatophyta</taxon>
        <taxon>Magnoliopsida</taxon>
        <taxon>eudicotyledons</taxon>
        <taxon>Gunneridae</taxon>
        <taxon>Pentapetalae</taxon>
        <taxon>asterids</taxon>
        <taxon>lamiids</taxon>
        <taxon>Solanales</taxon>
        <taxon>Solanaceae</taxon>
        <taxon>Solanoideae</taxon>
        <taxon>Solaneae</taxon>
        <taxon>Solanum</taxon>
    </lineage>
</organism>
<evidence type="ECO:0000313" key="3">
    <source>
        <dbReference type="Proteomes" id="UP000824120"/>
    </source>
</evidence>
<dbReference type="AlphaFoldDB" id="A0A9J5ZD43"/>
<dbReference type="EMBL" id="JACXVP010000004">
    <property type="protein sequence ID" value="KAG5610785.1"/>
    <property type="molecule type" value="Genomic_DNA"/>
</dbReference>
<sequence length="136" mass="14673">MGSKTIGALGKTDPLVVLALGNTLTSLEMISSLMSLPQLQTGTYSSKESYSVKAAIRKALLIQENLCRKKFQDLSLFSFVLLLDLFDVINTTITSSKRKFINLSPSVLDGERRPGSTSPQGEASGKALPFLKCSSN</sequence>
<evidence type="ECO:0000313" key="2">
    <source>
        <dbReference type="EMBL" id="KAG5610785.1"/>
    </source>
</evidence>
<gene>
    <name evidence="2" type="ORF">H5410_022066</name>
</gene>
<reference evidence="2 3" key="1">
    <citation type="submission" date="2020-09" db="EMBL/GenBank/DDBJ databases">
        <title>De no assembly of potato wild relative species, Solanum commersonii.</title>
        <authorList>
            <person name="Cho K."/>
        </authorList>
    </citation>
    <scope>NUCLEOTIDE SEQUENCE [LARGE SCALE GENOMIC DNA]</scope>
    <source>
        <strain evidence="2">LZ3.2</strain>
        <tissue evidence="2">Leaf</tissue>
    </source>
</reference>
<proteinExistence type="predicted"/>
<comment type="caution">
    <text evidence="2">The sequence shown here is derived from an EMBL/GenBank/DDBJ whole genome shotgun (WGS) entry which is preliminary data.</text>
</comment>
<feature type="region of interest" description="Disordered" evidence="1">
    <location>
        <begin position="106"/>
        <end position="136"/>
    </location>
</feature>
<dbReference type="Proteomes" id="UP000824120">
    <property type="component" value="Chromosome 4"/>
</dbReference>
<evidence type="ECO:0000256" key="1">
    <source>
        <dbReference type="SAM" id="MobiDB-lite"/>
    </source>
</evidence>
<protein>
    <submittedName>
        <fullName evidence="2">Uncharacterized protein</fullName>
    </submittedName>
</protein>
<accession>A0A9J5ZD43</accession>